<evidence type="ECO:0000259" key="9">
    <source>
        <dbReference type="PROSITE" id="PS50850"/>
    </source>
</evidence>
<dbReference type="PROSITE" id="PS00216">
    <property type="entry name" value="SUGAR_TRANSPORT_1"/>
    <property type="match status" value="1"/>
</dbReference>
<evidence type="ECO:0000256" key="3">
    <source>
        <dbReference type="ARBA" id="ARBA00022448"/>
    </source>
</evidence>
<dbReference type="InterPro" id="IPR020846">
    <property type="entry name" value="MFS_dom"/>
</dbReference>
<evidence type="ECO:0000256" key="7">
    <source>
        <dbReference type="ARBA" id="ARBA00023136"/>
    </source>
</evidence>
<dbReference type="InterPro" id="IPR005829">
    <property type="entry name" value="Sugar_transporter_CS"/>
</dbReference>
<keyword evidence="11" id="KW-1185">Reference proteome</keyword>
<keyword evidence="3" id="KW-0813">Transport</keyword>
<feature type="transmembrane region" description="Helical" evidence="8">
    <location>
        <begin position="168"/>
        <end position="188"/>
    </location>
</feature>
<accession>A0A9X7Z8X8</accession>
<dbReference type="KEGG" id="afx:JZ786_08225"/>
<evidence type="ECO:0000313" key="10">
    <source>
        <dbReference type="EMBL" id="QSO48920.1"/>
    </source>
</evidence>
<dbReference type="GO" id="GO:0022857">
    <property type="term" value="F:transmembrane transporter activity"/>
    <property type="evidence" value="ECO:0007669"/>
    <property type="project" value="InterPro"/>
</dbReference>
<reference evidence="10 11" key="1">
    <citation type="submission" date="2021-02" db="EMBL/GenBank/DDBJ databases">
        <title>Alicyclobacillus curvatus sp. nov. and Alicyclobacillus mengziensis sp. nov., two acidophilic bacteria isolated from acid mine drainage.</title>
        <authorList>
            <person name="Huang Y."/>
        </authorList>
    </citation>
    <scope>NUCLEOTIDE SEQUENCE [LARGE SCALE GENOMIC DNA]</scope>
    <source>
        <strain evidence="10 11">S30H14</strain>
    </source>
</reference>
<evidence type="ECO:0000313" key="11">
    <source>
        <dbReference type="Proteomes" id="UP000663505"/>
    </source>
</evidence>
<sequence>MSYLERGRPDYLRATLSLFAGAFVTFAILYTTQPILPDLSRQFHVSPTAASLSVSATTGALAISMLFVSGLSDIWGRKRLMSASLMLSAVLAIVVAASPSLPVLIALRAVQGIALAGFPSIAMAYVNEEFQPASAGRAMGLYVSGTSVGGMVGRIITGALTDAFSWRIAVLTLGILSMLIAVSFWTFLPRPNHFSPRRLSVGQQLARLKMALGKPELVGVYGLGFLLMGGFVTTYNYVSYDLTGPPYSLSQTWVGMIFLVYLTGTVSSAWMGRVADSLGRARSIQISAAISLIGIAVTLADGLVWKIVGLALFTVGFFGGHAVASSWVGRLAPQTRAQASSLYLLFYYTGSSVIGAVGGSFWSQYHWPGVVVLVGGLFVFAIALSGWIGHAVAARA</sequence>
<feature type="transmembrane region" description="Helical" evidence="8">
    <location>
        <begin position="250"/>
        <end position="272"/>
    </location>
</feature>
<evidence type="ECO:0000256" key="8">
    <source>
        <dbReference type="SAM" id="Phobius"/>
    </source>
</evidence>
<proteinExistence type="inferred from homology"/>
<keyword evidence="5 8" id="KW-0812">Transmembrane</keyword>
<feature type="transmembrane region" description="Helical" evidence="8">
    <location>
        <begin position="369"/>
        <end position="393"/>
    </location>
</feature>
<feature type="domain" description="Major facilitator superfamily (MFS) profile" evidence="9">
    <location>
        <begin position="10"/>
        <end position="387"/>
    </location>
</feature>
<feature type="transmembrane region" description="Helical" evidence="8">
    <location>
        <begin position="310"/>
        <end position="329"/>
    </location>
</feature>
<dbReference type="AlphaFoldDB" id="A0A9X7Z8X8"/>
<comment type="similarity">
    <text evidence="2">Belongs to the major facilitator superfamily.</text>
</comment>
<gene>
    <name evidence="10" type="ORF">JZ786_08225</name>
</gene>
<protein>
    <submittedName>
        <fullName evidence="10">MFS transporter</fullName>
    </submittedName>
</protein>
<dbReference type="InterPro" id="IPR036259">
    <property type="entry name" value="MFS_trans_sf"/>
</dbReference>
<dbReference type="EMBL" id="CP071182">
    <property type="protein sequence ID" value="QSO48920.1"/>
    <property type="molecule type" value="Genomic_DNA"/>
</dbReference>
<feature type="transmembrane region" description="Helical" evidence="8">
    <location>
        <begin position="217"/>
        <end position="238"/>
    </location>
</feature>
<keyword evidence="7 8" id="KW-0472">Membrane</keyword>
<dbReference type="CDD" id="cd17324">
    <property type="entry name" value="MFS_NepI_like"/>
    <property type="match status" value="1"/>
</dbReference>
<name>A0A9X7Z8X8_9BACL</name>
<dbReference type="GO" id="GO:0005886">
    <property type="term" value="C:plasma membrane"/>
    <property type="evidence" value="ECO:0007669"/>
    <property type="project" value="UniProtKB-SubCell"/>
</dbReference>
<dbReference type="PANTHER" id="PTHR43271">
    <property type="entry name" value="BLL2771 PROTEIN"/>
    <property type="match status" value="1"/>
</dbReference>
<feature type="transmembrane region" description="Helical" evidence="8">
    <location>
        <begin position="80"/>
        <end position="99"/>
    </location>
</feature>
<organism evidence="10 11">
    <name type="scientific">Alicyclobacillus mengziensis</name>
    <dbReference type="NCBI Taxonomy" id="2931921"/>
    <lineage>
        <taxon>Bacteria</taxon>
        <taxon>Bacillati</taxon>
        <taxon>Bacillota</taxon>
        <taxon>Bacilli</taxon>
        <taxon>Bacillales</taxon>
        <taxon>Alicyclobacillaceae</taxon>
        <taxon>Alicyclobacillus</taxon>
    </lineage>
</organism>
<evidence type="ECO:0000256" key="5">
    <source>
        <dbReference type="ARBA" id="ARBA00022692"/>
    </source>
</evidence>
<keyword evidence="4" id="KW-1003">Cell membrane</keyword>
<keyword evidence="6 8" id="KW-1133">Transmembrane helix</keyword>
<evidence type="ECO:0000256" key="1">
    <source>
        <dbReference type="ARBA" id="ARBA00004651"/>
    </source>
</evidence>
<dbReference type="Proteomes" id="UP000663505">
    <property type="component" value="Chromosome"/>
</dbReference>
<feature type="transmembrane region" description="Helical" evidence="8">
    <location>
        <begin position="50"/>
        <end position="68"/>
    </location>
</feature>
<feature type="transmembrane region" description="Helical" evidence="8">
    <location>
        <begin position="284"/>
        <end position="304"/>
    </location>
</feature>
<evidence type="ECO:0000256" key="2">
    <source>
        <dbReference type="ARBA" id="ARBA00008335"/>
    </source>
</evidence>
<evidence type="ECO:0000256" key="6">
    <source>
        <dbReference type="ARBA" id="ARBA00022989"/>
    </source>
</evidence>
<dbReference type="InterPro" id="IPR011701">
    <property type="entry name" value="MFS"/>
</dbReference>
<feature type="transmembrane region" description="Helical" evidence="8">
    <location>
        <begin position="105"/>
        <end position="126"/>
    </location>
</feature>
<feature type="transmembrane region" description="Helical" evidence="8">
    <location>
        <begin position="12"/>
        <end position="30"/>
    </location>
</feature>
<dbReference type="PROSITE" id="PS50850">
    <property type="entry name" value="MFS"/>
    <property type="match status" value="1"/>
</dbReference>
<evidence type="ECO:0000256" key="4">
    <source>
        <dbReference type="ARBA" id="ARBA00022475"/>
    </source>
</evidence>
<dbReference type="Pfam" id="PF07690">
    <property type="entry name" value="MFS_1"/>
    <property type="match status" value="1"/>
</dbReference>
<dbReference type="SUPFAM" id="SSF103473">
    <property type="entry name" value="MFS general substrate transporter"/>
    <property type="match status" value="1"/>
</dbReference>
<dbReference type="PANTHER" id="PTHR43271:SF1">
    <property type="entry name" value="INNER MEMBRANE TRANSPORT PROTEIN YNFM"/>
    <property type="match status" value="1"/>
</dbReference>
<feature type="transmembrane region" description="Helical" evidence="8">
    <location>
        <begin position="138"/>
        <end position="156"/>
    </location>
</feature>
<feature type="transmembrane region" description="Helical" evidence="8">
    <location>
        <begin position="341"/>
        <end position="363"/>
    </location>
</feature>
<comment type="subcellular location">
    <subcellularLocation>
        <location evidence="1">Cell membrane</location>
        <topology evidence="1">Multi-pass membrane protein</topology>
    </subcellularLocation>
</comment>
<dbReference type="RefSeq" id="WP_206658236.1">
    <property type="nucleotide sequence ID" value="NZ_CP071182.1"/>
</dbReference>
<dbReference type="Gene3D" id="1.20.1250.20">
    <property type="entry name" value="MFS general substrate transporter like domains"/>
    <property type="match status" value="1"/>
</dbReference>